<feature type="transmembrane region" description="Helical" evidence="1">
    <location>
        <begin position="112"/>
        <end position="133"/>
    </location>
</feature>
<dbReference type="eggNOG" id="ENOG502Z8CR">
    <property type="taxonomic scope" value="Bacteria"/>
</dbReference>
<sequence length="413" mass="46152">MISTQARSLAAHTLVSWSEAVQYPELSKLFDSDKERPLGVKKLPAKLSTWLDGRLKLKHQAFQMLCSLNDFDRIKVIEEIIAICKDPNAPDVSAQRKNAFQRMRRSQYPFKGYHYLVMFAVAAPGIVVNDILFDKRLLGVKEGASHMERNALYRVKRNGHASFDNSNTDREIVNKLMDNWDNATPQPVHRVETRHAAVNGMLNELSKATWLMGTHLDTAYKGQSFDDYTLFHNPSDSAKEDLLECGFDKRAAGRIHGFSHNVHHLAAVLNEAQQRGQQTHWVAHSQGAIIFARAVRVHLKEIGTPLNCHKVSLHGVGCNMGDARLVCQQAMIQVVSSRNNPFDMVPNLAGGNDLSPSGLVRSLRFAGLVAGENSLASPHTLPYLGLETYYHQLVMTGNHDRARMVAKYLPKGS</sequence>
<protein>
    <submittedName>
        <fullName evidence="2">Uncharacterized protein</fullName>
    </submittedName>
</protein>
<keyword evidence="1" id="KW-0812">Transmembrane</keyword>
<keyword evidence="1" id="KW-1133">Transmembrane helix</keyword>
<proteinExistence type="predicted"/>
<comment type="caution">
    <text evidence="2">The sequence shown here is derived from an EMBL/GenBank/DDBJ whole genome shotgun (WGS) entry which is preliminary data.</text>
</comment>
<reference evidence="2 3" key="1">
    <citation type="journal article" date="2012" name="J. Bacteriol.">
        <title>Genome Sequence of Gallaecimonas xiamenensis Type Strain 3-C-1.</title>
        <authorList>
            <person name="Lai Q."/>
            <person name="Wang L."/>
            <person name="Wang W."/>
            <person name="Shao Z."/>
        </authorList>
    </citation>
    <scope>NUCLEOTIDE SEQUENCE [LARGE SCALE GENOMIC DNA]</scope>
    <source>
        <strain evidence="2 3">3-C-1</strain>
    </source>
</reference>
<dbReference type="AlphaFoldDB" id="K2JZ51"/>
<dbReference type="EMBL" id="AMRI01000020">
    <property type="protein sequence ID" value="EKE70565.1"/>
    <property type="molecule type" value="Genomic_DNA"/>
</dbReference>
<dbReference type="Proteomes" id="UP000006755">
    <property type="component" value="Unassembled WGS sequence"/>
</dbReference>
<evidence type="ECO:0000256" key="1">
    <source>
        <dbReference type="SAM" id="Phobius"/>
    </source>
</evidence>
<organism evidence="2 3">
    <name type="scientific">Gallaecimonas xiamenensis 3-C-1</name>
    <dbReference type="NCBI Taxonomy" id="745411"/>
    <lineage>
        <taxon>Bacteria</taxon>
        <taxon>Pseudomonadati</taxon>
        <taxon>Pseudomonadota</taxon>
        <taxon>Gammaproteobacteria</taxon>
        <taxon>Enterobacterales</taxon>
        <taxon>Gallaecimonadaceae</taxon>
        <taxon>Gallaecimonas</taxon>
    </lineage>
</organism>
<keyword evidence="1" id="KW-0472">Membrane</keyword>
<dbReference type="STRING" id="745411.B3C1_13543"/>
<name>K2JZ51_9GAMM</name>
<accession>K2JZ51</accession>
<evidence type="ECO:0000313" key="2">
    <source>
        <dbReference type="EMBL" id="EKE70565.1"/>
    </source>
</evidence>
<gene>
    <name evidence="2" type="ORF">B3C1_13543</name>
</gene>
<evidence type="ECO:0000313" key="3">
    <source>
        <dbReference type="Proteomes" id="UP000006755"/>
    </source>
</evidence>
<keyword evidence="3" id="KW-1185">Reference proteome</keyword>